<dbReference type="Gene3D" id="1.20.120.680">
    <property type="entry name" value="Formiminotetrahydrofolate cyclodeaminase monomer, up-and-down helical bundle"/>
    <property type="match status" value="1"/>
</dbReference>
<accession>A0ABS4WWQ5</accession>
<organism evidence="1 2">
    <name type="scientific">Microbacterium phyllosphaerae</name>
    <dbReference type="NCBI Taxonomy" id="124798"/>
    <lineage>
        <taxon>Bacteria</taxon>
        <taxon>Bacillati</taxon>
        <taxon>Actinomycetota</taxon>
        <taxon>Actinomycetes</taxon>
        <taxon>Micrococcales</taxon>
        <taxon>Microbacteriaceae</taxon>
        <taxon>Microbacterium</taxon>
    </lineage>
</organism>
<dbReference type="EMBL" id="JAGIOA010000001">
    <property type="protein sequence ID" value="MBP2379914.1"/>
    <property type="molecule type" value="Genomic_DNA"/>
</dbReference>
<dbReference type="SUPFAM" id="SSF101262">
    <property type="entry name" value="Methenyltetrahydrofolate cyclohydrolase-like"/>
    <property type="match status" value="1"/>
</dbReference>
<name>A0ABS4WWQ5_9MICO</name>
<reference evidence="1 2" key="1">
    <citation type="submission" date="2021-03" db="EMBL/GenBank/DDBJ databases">
        <title>Sequencing the genomes of 1000 actinobacteria strains.</title>
        <authorList>
            <person name="Klenk H.-P."/>
        </authorList>
    </citation>
    <scope>NUCLEOTIDE SEQUENCE [LARGE SCALE GENOMIC DNA]</scope>
    <source>
        <strain evidence="1 2">DSM 13468</strain>
    </source>
</reference>
<sequence>MARKARPVHRSAGRRLGAVGIALLSEMRVLRDIGNRSLSADLAVAAGALDAGLSGSSINLRANLRTARAHHASAAALAELHVDAARLAEAQQRTAGIAEELSAEFDD</sequence>
<evidence type="ECO:0000313" key="2">
    <source>
        <dbReference type="Proteomes" id="UP000703720"/>
    </source>
</evidence>
<dbReference type="InterPro" id="IPR036178">
    <property type="entry name" value="Formintransfe-cycloase-like_sf"/>
</dbReference>
<dbReference type="RefSeq" id="WP_210098906.1">
    <property type="nucleotide sequence ID" value="NZ_BAAAIO010000002.1"/>
</dbReference>
<protein>
    <submittedName>
        <fullName evidence="1">Formiminotetrahydrofolate cyclodeaminase</fullName>
    </submittedName>
</protein>
<proteinExistence type="predicted"/>
<gene>
    <name evidence="1" type="ORF">JOF42_003409</name>
</gene>
<dbReference type="Proteomes" id="UP000703720">
    <property type="component" value="Unassembled WGS sequence"/>
</dbReference>
<evidence type="ECO:0000313" key="1">
    <source>
        <dbReference type="EMBL" id="MBP2379914.1"/>
    </source>
</evidence>
<keyword evidence="2" id="KW-1185">Reference proteome</keyword>
<comment type="caution">
    <text evidence="1">The sequence shown here is derived from an EMBL/GenBank/DDBJ whole genome shotgun (WGS) entry which is preliminary data.</text>
</comment>